<reference evidence="1 2" key="1">
    <citation type="submission" date="2018-09" db="EMBL/GenBank/DDBJ databases">
        <title>Altererythrobacter spongiae sp. nov., isolated from a marine sponge.</title>
        <authorList>
            <person name="Zhuang L."/>
            <person name="Luo L."/>
        </authorList>
    </citation>
    <scope>NUCLEOTIDE SEQUENCE [LARGE SCALE GENOMIC DNA]</scope>
    <source>
        <strain evidence="1 2">HN-Y73</strain>
    </source>
</reference>
<protein>
    <recommendedName>
        <fullName evidence="3">Lipoprotein</fullName>
    </recommendedName>
</protein>
<evidence type="ECO:0000313" key="1">
    <source>
        <dbReference type="EMBL" id="RKF23418.1"/>
    </source>
</evidence>
<dbReference type="PROSITE" id="PS51257">
    <property type="entry name" value="PROKAR_LIPOPROTEIN"/>
    <property type="match status" value="1"/>
</dbReference>
<proteinExistence type="predicted"/>
<evidence type="ECO:0000313" key="2">
    <source>
        <dbReference type="Proteomes" id="UP000284395"/>
    </source>
</evidence>
<comment type="caution">
    <text evidence="1">The sequence shown here is derived from an EMBL/GenBank/DDBJ whole genome shotgun (WGS) entry which is preliminary data.</text>
</comment>
<keyword evidence="2" id="KW-1185">Reference proteome</keyword>
<organism evidence="1 2">
    <name type="scientific">Altericroceibacterium spongiae</name>
    <dbReference type="NCBI Taxonomy" id="2320269"/>
    <lineage>
        <taxon>Bacteria</taxon>
        <taxon>Pseudomonadati</taxon>
        <taxon>Pseudomonadota</taxon>
        <taxon>Alphaproteobacteria</taxon>
        <taxon>Sphingomonadales</taxon>
        <taxon>Erythrobacteraceae</taxon>
        <taxon>Altericroceibacterium</taxon>
    </lineage>
</organism>
<dbReference type="AlphaFoldDB" id="A0A420ERW7"/>
<dbReference type="EMBL" id="RAPF01000001">
    <property type="protein sequence ID" value="RKF23418.1"/>
    <property type="molecule type" value="Genomic_DNA"/>
</dbReference>
<accession>A0A420ERW7</accession>
<dbReference type="RefSeq" id="WP_120323323.1">
    <property type="nucleotide sequence ID" value="NZ_RAPF01000001.1"/>
</dbReference>
<evidence type="ECO:0008006" key="3">
    <source>
        <dbReference type="Google" id="ProtNLM"/>
    </source>
</evidence>
<dbReference type="OrthoDB" id="7504757at2"/>
<sequence length="166" mass="18107">MRVALLGAVILLAGCHKELTPEEQADKDRRDIAMIEKAQQSARPPLTEITPDSITYVDIEEHDLSGSGCNYAPGTSLGTRVIAQPEVAYMKIDGKMTRFARDIGARELPLGTWSKYDGLEYSLRLKISGEGRPAGNKTTNYDGSVILRDAFNRVVYDGSGLVQCSA</sequence>
<gene>
    <name evidence="1" type="ORF">D6851_02825</name>
</gene>
<dbReference type="Proteomes" id="UP000284395">
    <property type="component" value="Unassembled WGS sequence"/>
</dbReference>
<name>A0A420ERW7_9SPHN</name>